<keyword evidence="7 10" id="KW-0283">Flagellar rotation</keyword>
<evidence type="ECO:0000256" key="9">
    <source>
        <dbReference type="ARBA" id="ARBA00023136"/>
    </source>
</evidence>
<keyword evidence="5 10" id="KW-0145">Chemotaxis</keyword>
<evidence type="ECO:0000256" key="5">
    <source>
        <dbReference type="ARBA" id="ARBA00022500"/>
    </source>
</evidence>
<comment type="similarity">
    <text evidence="3 10">Belongs to the FliL family.</text>
</comment>
<accession>A0A2X2D6G2</accession>
<evidence type="ECO:0000313" key="12">
    <source>
        <dbReference type="EMBL" id="MBF8642201.1"/>
    </source>
</evidence>
<dbReference type="GeneID" id="300265449"/>
<proteinExistence type="inferred from homology"/>
<evidence type="ECO:0000256" key="10">
    <source>
        <dbReference type="RuleBase" id="RU364125"/>
    </source>
</evidence>
<keyword evidence="4" id="KW-1003">Cell membrane</keyword>
<keyword evidence="13" id="KW-0966">Cell projection</keyword>
<dbReference type="Proteomes" id="UP000626180">
    <property type="component" value="Unassembled WGS sequence"/>
</dbReference>
<evidence type="ECO:0000313" key="14">
    <source>
        <dbReference type="Proteomes" id="UP000250443"/>
    </source>
</evidence>
<gene>
    <name evidence="12" type="primary">fliL</name>
    <name evidence="12" type="ORF">IRZ65_16060</name>
    <name evidence="13" type="ORF">NCTC11842_04968</name>
</gene>
<evidence type="ECO:0000256" key="8">
    <source>
        <dbReference type="ARBA" id="ARBA00022989"/>
    </source>
</evidence>
<sequence>MKALLAFVLAFSLALPAWAEEKKEAEEGAPQPNYINLTPALVGNYGSGPKLKYYKADIALMTMSKEDSARVSFHEPLIRNQLIMLFEQQTDETLTGADAREALRQAALKQVQDIINGEEGKPMVEDLLFNNLIVQP</sequence>
<comment type="subcellular location">
    <subcellularLocation>
        <location evidence="10">Cell inner membrane</location>
    </subcellularLocation>
    <subcellularLocation>
        <location evidence="2">Cell membrane</location>
        <topology evidence="2">Single-pass membrane protein</topology>
    </subcellularLocation>
</comment>
<dbReference type="EMBL" id="JADMCD010000008">
    <property type="protein sequence ID" value="MBF8642201.1"/>
    <property type="molecule type" value="Genomic_DNA"/>
</dbReference>
<dbReference type="GO" id="GO:0071978">
    <property type="term" value="P:bacterial-type flagellum-dependent swarming motility"/>
    <property type="evidence" value="ECO:0007669"/>
    <property type="project" value="TreeGrafter"/>
</dbReference>
<dbReference type="Proteomes" id="UP000250443">
    <property type="component" value="Unassembled WGS sequence"/>
</dbReference>
<keyword evidence="13" id="KW-0969">Cilium</keyword>
<evidence type="ECO:0000256" key="2">
    <source>
        <dbReference type="ARBA" id="ARBA00004162"/>
    </source>
</evidence>
<evidence type="ECO:0000256" key="3">
    <source>
        <dbReference type="ARBA" id="ARBA00008281"/>
    </source>
</evidence>
<dbReference type="PANTHER" id="PTHR35091">
    <property type="entry name" value="FLAGELLAR PROTEIN FLIL"/>
    <property type="match status" value="1"/>
</dbReference>
<dbReference type="GO" id="GO:0006935">
    <property type="term" value="P:chemotaxis"/>
    <property type="evidence" value="ECO:0007669"/>
    <property type="project" value="UniProtKB-KW"/>
</dbReference>
<dbReference type="PANTHER" id="PTHR35091:SF2">
    <property type="entry name" value="FLAGELLAR PROTEIN FLIL"/>
    <property type="match status" value="1"/>
</dbReference>
<evidence type="ECO:0000256" key="4">
    <source>
        <dbReference type="ARBA" id="ARBA00022475"/>
    </source>
</evidence>
<evidence type="ECO:0000256" key="7">
    <source>
        <dbReference type="ARBA" id="ARBA00022779"/>
    </source>
</evidence>
<dbReference type="RefSeq" id="WP_010796702.1">
    <property type="nucleotide sequence ID" value="NZ_CP044086.1"/>
</dbReference>
<evidence type="ECO:0000256" key="6">
    <source>
        <dbReference type="ARBA" id="ARBA00022692"/>
    </source>
</evidence>
<keyword evidence="9 10" id="KW-0472">Membrane</keyword>
<keyword evidence="13" id="KW-0282">Flagellum</keyword>
<dbReference type="AlphaFoldDB" id="A0A2X2D6G2"/>
<keyword evidence="11" id="KW-0732">Signal</keyword>
<feature type="signal peptide" evidence="11">
    <location>
        <begin position="1"/>
        <end position="19"/>
    </location>
</feature>
<dbReference type="InterPro" id="IPR005503">
    <property type="entry name" value="FliL"/>
</dbReference>
<comment type="function">
    <text evidence="1 10">Controls the rotational direction of flagella during chemotaxis.</text>
</comment>
<dbReference type="Pfam" id="PF03748">
    <property type="entry name" value="FliL"/>
    <property type="match status" value="1"/>
</dbReference>
<organism evidence="13 14">
    <name type="scientific">Pseudomonas luteola</name>
    <dbReference type="NCBI Taxonomy" id="47886"/>
    <lineage>
        <taxon>Bacteria</taxon>
        <taxon>Pseudomonadati</taxon>
        <taxon>Pseudomonadota</taxon>
        <taxon>Gammaproteobacteria</taxon>
        <taxon>Pseudomonadales</taxon>
        <taxon>Pseudomonadaceae</taxon>
        <taxon>Pseudomonas</taxon>
    </lineage>
</organism>
<dbReference type="GO" id="GO:0009425">
    <property type="term" value="C:bacterial-type flagellum basal body"/>
    <property type="evidence" value="ECO:0007669"/>
    <property type="project" value="InterPro"/>
</dbReference>
<name>A0A2X2D6G2_PSELU</name>
<keyword evidence="10" id="KW-0997">Cell inner membrane</keyword>
<evidence type="ECO:0000256" key="11">
    <source>
        <dbReference type="SAM" id="SignalP"/>
    </source>
</evidence>
<reference evidence="12 15" key="2">
    <citation type="submission" date="2020-10" db="EMBL/GenBank/DDBJ databases">
        <title>Genome sequences of Pseudomonas isolates.</title>
        <authorList>
            <person name="Wessels L."/>
            <person name="Reich F."/>
            <person name="Hammerl J."/>
        </authorList>
    </citation>
    <scope>NUCLEOTIDE SEQUENCE [LARGE SCALE GENOMIC DNA]</scope>
    <source>
        <strain evidence="12 15">20-MO00624-0</strain>
    </source>
</reference>
<evidence type="ECO:0000313" key="15">
    <source>
        <dbReference type="Proteomes" id="UP000626180"/>
    </source>
</evidence>
<evidence type="ECO:0000313" key="13">
    <source>
        <dbReference type="EMBL" id="SPZ13246.1"/>
    </source>
</evidence>
<reference evidence="13 14" key="1">
    <citation type="submission" date="2018-06" db="EMBL/GenBank/DDBJ databases">
        <authorList>
            <consortium name="Pathogen Informatics"/>
            <person name="Doyle S."/>
        </authorList>
    </citation>
    <scope>NUCLEOTIDE SEQUENCE [LARGE SCALE GENOMIC DNA]</scope>
    <source>
        <strain evidence="13 14">NCTC11842</strain>
    </source>
</reference>
<feature type="chain" id="PRO_5044386924" description="Flagellar protein FliL" evidence="11">
    <location>
        <begin position="20"/>
        <end position="136"/>
    </location>
</feature>
<evidence type="ECO:0000256" key="1">
    <source>
        <dbReference type="ARBA" id="ARBA00002254"/>
    </source>
</evidence>
<keyword evidence="15" id="KW-1185">Reference proteome</keyword>
<keyword evidence="6" id="KW-0812">Transmembrane</keyword>
<dbReference type="GO" id="GO:0005886">
    <property type="term" value="C:plasma membrane"/>
    <property type="evidence" value="ECO:0007669"/>
    <property type="project" value="UniProtKB-SubCell"/>
</dbReference>
<protein>
    <recommendedName>
        <fullName evidence="10">Flagellar protein FliL</fullName>
    </recommendedName>
</protein>
<dbReference type="EMBL" id="UAUF01000014">
    <property type="protein sequence ID" value="SPZ13246.1"/>
    <property type="molecule type" value="Genomic_DNA"/>
</dbReference>
<keyword evidence="8" id="KW-1133">Transmembrane helix</keyword>